<dbReference type="Proteomes" id="UP001595850">
    <property type="component" value="Unassembled WGS sequence"/>
</dbReference>
<dbReference type="RefSeq" id="WP_377292025.1">
    <property type="nucleotide sequence ID" value="NZ_JBHSBM010000033.1"/>
</dbReference>
<keyword evidence="2" id="KW-1185">Reference proteome</keyword>
<comment type="caution">
    <text evidence="1">The sequence shown here is derived from an EMBL/GenBank/DDBJ whole genome shotgun (WGS) entry which is preliminary data.</text>
</comment>
<evidence type="ECO:0000313" key="1">
    <source>
        <dbReference type="EMBL" id="MFC4061649.1"/>
    </source>
</evidence>
<name>A0ABV8IBP2_9ACTN</name>
<sequence>MAAPSPLIGECYGGLHPATPQAGYERIAWHECVPRAERVRVRSHTCNCRPIVYELCHAGGLLFVRRIYRSDAVIEHQSTWLRTSEGEELWSRILLGHAR</sequence>
<accession>A0ABV8IBP2</accession>
<evidence type="ECO:0000313" key="2">
    <source>
        <dbReference type="Proteomes" id="UP001595850"/>
    </source>
</evidence>
<gene>
    <name evidence="1" type="ORF">ACFOWE_25395</name>
</gene>
<proteinExistence type="predicted"/>
<organism evidence="1 2">
    <name type="scientific">Planomonospora corallina</name>
    <dbReference type="NCBI Taxonomy" id="1806052"/>
    <lineage>
        <taxon>Bacteria</taxon>
        <taxon>Bacillati</taxon>
        <taxon>Actinomycetota</taxon>
        <taxon>Actinomycetes</taxon>
        <taxon>Streptosporangiales</taxon>
        <taxon>Streptosporangiaceae</taxon>
        <taxon>Planomonospora</taxon>
    </lineage>
</organism>
<dbReference type="EMBL" id="JBHSBM010000033">
    <property type="protein sequence ID" value="MFC4061649.1"/>
    <property type="molecule type" value="Genomic_DNA"/>
</dbReference>
<reference evidence="2" key="1">
    <citation type="journal article" date="2019" name="Int. J. Syst. Evol. Microbiol.">
        <title>The Global Catalogue of Microorganisms (GCM) 10K type strain sequencing project: providing services to taxonomists for standard genome sequencing and annotation.</title>
        <authorList>
            <consortium name="The Broad Institute Genomics Platform"/>
            <consortium name="The Broad Institute Genome Sequencing Center for Infectious Disease"/>
            <person name="Wu L."/>
            <person name="Ma J."/>
        </authorList>
    </citation>
    <scope>NUCLEOTIDE SEQUENCE [LARGE SCALE GENOMIC DNA]</scope>
    <source>
        <strain evidence="2">TBRC 4489</strain>
    </source>
</reference>
<protein>
    <submittedName>
        <fullName evidence="1">Uncharacterized protein</fullName>
    </submittedName>
</protein>